<accession>A0A1V0PD92</accession>
<dbReference type="Proteomes" id="UP000191806">
    <property type="component" value="Plasmid pJM1A"/>
</dbReference>
<gene>
    <name evidence="2" type="ORF">LLJM1_04455</name>
</gene>
<dbReference type="AlphaFoldDB" id="A0A1V0PD92"/>
<evidence type="ECO:0000313" key="2">
    <source>
        <dbReference type="EMBL" id="ARE27234.1"/>
    </source>
</evidence>
<dbReference type="EMBL" id="CP016746">
    <property type="protein sequence ID" value="ARE27234.1"/>
    <property type="molecule type" value="Genomic_DNA"/>
</dbReference>
<keyword evidence="1" id="KW-0175">Coiled coil</keyword>
<protein>
    <submittedName>
        <fullName evidence="2">Uncharacterized protein</fullName>
    </submittedName>
</protein>
<evidence type="ECO:0000313" key="3">
    <source>
        <dbReference type="Proteomes" id="UP000191806"/>
    </source>
</evidence>
<evidence type="ECO:0000256" key="1">
    <source>
        <dbReference type="SAM" id="Coils"/>
    </source>
</evidence>
<sequence>MKKNNNDEQIQMLKNKLKKTEKLLKIEKEKNKQWRVLISEITEEINDHIKADEDSND</sequence>
<reference evidence="2 3" key="1">
    <citation type="journal article" date="2017" name="BMC Genomics">
        <title>Comparative and functional genomics of the Lactococcus lactis taxon; insights into evolution and niche adaptation.</title>
        <authorList>
            <person name="Kelleher P."/>
            <person name="Bottacini F."/>
            <person name="Mahony J."/>
            <person name="Kilcawley K.N."/>
            <person name="van Sinderen D."/>
        </authorList>
    </citation>
    <scope>NUCLEOTIDE SEQUENCE [LARGE SCALE GENOMIC DNA]</scope>
    <source>
        <strain evidence="2 3">JM1</strain>
        <plasmid evidence="3">pmpjm1</plasmid>
    </source>
</reference>
<organism evidence="2 3">
    <name type="scientific">Lactococcus lactis subsp. cremoris</name>
    <name type="common">Streptococcus cremoris</name>
    <dbReference type="NCBI Taxonomy" id="1359"/>
    <lineage>
        <taxon>Bacteria</taxon>
        <taxon>Bacillati</taxon>
        <taxon>Bacillota</taxon>
        <taxon>Bacilli</taxon>
        <taxon>Lactobacillales</taxon>
        <taxon>Streptococcaceae</taxon>
        <taxon>Lactococcus</taxon>
    </lineage>
</organism>
<keyword evidence="2" id="KW-0614">Plasmid</keyword>
<name>A0A1V0PD92_LACLC</name>
<feature type="coiled-coil region" evidence="1">
    <location>
        <begin position="3"/>
        <end position="30"/>
    </location>
</feature>
<proteinExistence type="predicted"/>
<geneLocation type="plasmid" evidence="3">
    <name>pmpjm1</name>
</geneLocation>
<dbReference type="RefSeq" id="WP_155724504.1">
    <property type="nucleotide sequence ID" value="NZ_CP016746.2"/>
</dbReference>